<dbReference type="SMART" id="SM00516">
    <property type="entry name" value="SEC14"/>
    <property type="match status" value="1"/>
</dbReference>
<sequence>MSNGSSAQPDPQTHAQSSSSSFKSTSSQLAPTETPASSSQVTAATTASGVQEEEPEWQAPQGRSLTTPITRPMKTAEPKPPAALTPEQEVKYAMVLAAVSQWESLPTTTLKGAPSAPIQDHERMWLTRECLLRYLRATKWQPPAALKRLQSTLSWRREYGADTFSADYISPENETGKQLVLGFDNECRPCLYLSPSKQNTKMSDRQIHHLCYMLDRTIDMMPPGQESACLLISFKGSGNSHVPTVAQARSVLNILQNHSPERLGKALISDLPWYVNTFFKLISPFIDPVTRDKMRFNEPQRNYIPPMQLWTTHGGDLDFEYKHDDYWPGLTGECDRRRAAARERWEKGGKRIGEYEAYIRGGNHPCLAQVIKEAGGEDTVEGGESDADLAAAGVAKLTV</sequence>
<dbReference type="GO" id="GO:0008526">
    <property type="term" value="F:phosphatidylinositol transfer activity"/>
    <property type="evidence" value="ECO:0007669"/>
    <property type="project" value="TreeGrafter"/>
</dbReference>
<dbReference type="CDD" id="cd00170">
    <property type="entry name" value="SEC14"/>
    <property type="match status" value="1"/>
</dbReference>
<dbReference type="InterPro" id="IPR001251">
    <property type="entry name" value="CRAL-TRIO_dom"/>
</dbReference>
<protein>
    <recommendedName>
        <fullName evidence="2">CRAL-TRIO domain-containing protein</fullName>
    </recommendedName>
</protein>
<feature type="compositionally biased region" description="Polar residues" evidence="1">
    <location>
        <begin position="1"/>
        <end position="16"/>
    </location>
</feature>
<dbReference type="EMBL" id="JAVRRL010000001">
    <property type="protein sequence ID" value="KAK5118997.1"/>
    <property type="molecule type" value="Genomic_DNA"/>
</dbReference>
<feature type="compositionally biased region" description="Low complexity" evidence="1">
    <location>
        <begin position="17"/>
        <end position="27"/>
    </location>
</feature>
<dbReference type="Pfam" id="PF00650">
    <property type="entry name" value="CRAL_TRIO"/>
    <property type="match status" value="1"/>
</dbReference>
<comment type="caution">
    <text evidence="3">The sequence shown here is derived from an EMBL/GenBank/DDBJ whole genome shotgun (WGS) entry which is preliminary data.</text>
</comment>
<dbReference type="SUPFAM" id="SSF46938">
    <property type="entry name" value="CRAL/TRIO N-terminal domain"/>
    <property type="match status" value="1"/>
</dbReference>
<dbReference type="Pfam" id="PF03765">
    <property type="entry name" value="CRAL_TRIO_N"/>
    <property type="match status" value="1"/>
</dbReference>
<evidence type="ECO:0000313" key="3">
    <source>
        <dbReference type="EMBL" id="KAK5118997.1"/>
    </source>
</evidence>
<dbReference type="PANTHER" id="PTHR45824:SF29">
    <property type="entry name" value="GH16843P"/>
    <property type="match status" value="1"/>
</dbReference>
<feature type="domain" description="CRAL-TRIO" evidence="2">
    <location>
        <begin position="168"/>
        <end position="321"/>
    </location>
</feature>
<evidence type="ECO:0000259" key="2">
    <source>
        <dbReference type="PROSITE" id="PS50191"/>
    </source>
</evidence>
<dbReference type="InterPro" id="IPR036865">
    <property type="entry name" value="CRAL-TRIO_dom_sf"/>
</dbReference>
<accession>A0AAN7TQG0</accession>
<dbReference type="Proteomes" id="UP001310890">
    <property type="component" value="Unassembled WGS sequence"/>
</dbReference>
<gene>
    <name evidence="3" type="ORF">LTR62_000208</name>
</gene>
<evidence type="ECO:0000313" key="4">
    <source>
        <dbReference type="Proteomes" id="UP001310890"/>
    </source>
</evidence>
<feature type="compositionally biased region" description="Low complexity" evidence="1">
    <location>
        <begin position="34"/>
        <end position="48"/>
    </location>
</feature>
<name>A0AAN7TQG0_9PEZI</name>
<dbReference type="AlphaFoldDB" id="A0AAN7TQG0"/>
<dbReference type="InterPro" id="IPR011074">
    <property type="entry name" value="CRAL/TRIO_N_dom"/>
</dbReference>
<dbReference type="InterPro" id="IPR052578">
    <property type="entry name" value="PI_Transfer_CRAL-TRIO"/>
</dbReference>
<reference evidence="3" key="1">
    <citation type="submission" date="2023-08" db="EMBL/GenBank/DDBJ databases">
        <title>Black Yeasts Isolated from many extreme environments.</title>
        <authorList>
            <person name="Coleine C."/>
            <person name="Stajich J.E."/>
            <person name="Selbmann L."/>
        </authorList>
    </citation>
    <scope>NUCLEOTIDE SEQUENCE</scope>
    <source>
        <strain evidence="3">CCFEE 5401</strain>
    </source>
</reference>
<dbReference type="Gene3D" id="3.40.525.10">
    <property type="entry name" value="CRAL-TRIO lipid binding domain"/>
    <property type="match status" value="1"/>
</dbReference>
<feature type="region of interest" description="Disordered" evidence="1">
    <location>
        <begin position="1"/>
        <end position="84"/>
    </location>
</feature>
<dbReference type="InterPro" id="IPR036273">
    <property type="entry name" value="CRAL/TRIO_N_dom_sf"/>
</dbReference>
<organism evidence="3 4">
    <name type="scientific">Meristemomyces frigidus</name>
    <dbReference type="NCBI Taxonomy" id="1508187"/>
    <lineage>
        <taxon>Eukaryota</taxon>
        <taxon>Fungi</taxon>
        <taxon>Dikarya</taxon>
        <taxon>Ascomycota</taxon>
        <taxon>Pezizomycotina</taxon>
        <taxon>Dothideomycetes</taxon>
        <taxon>Dothideomycetidae</taxon>
        <taxon>Mycosphaerellales</taxon>
        <taxon>Teratosphaeriaceae</taxon>
        <taxon>Meristemomyces</taxon>
    </lineage>
</organism>
<dbReference type="SUPFAM" id="SSF52087">
    <property type="entry name" value="CRAL/TRIO domain"/>
    <property type="match status" value="1"/>
</dbReference>
<dbReference type="SMART" id="SM01100">
    <property type="entry name" value="CRAL_TRIO_N"/>
    <property type="match status" value="1"/>
</dbReference>
<dbReference type="PROSITE" id="PS50191">
    <property type="entry name" value="CRAL_TRIO"/>
    <property type="match status" value="1"/>
</dbReference>
<proteinExistence type="predicted"/>
<dbReference type="PANTHER" id="PTHR45824">
    <property type="entry name" value="GH16843P"/>
    <property type="match status" value="1"/>
</dbReference>
<evidence type="ECO:0000256" key="1">
    <source>
        <dbReference type="SAM" id="MobiDB-lite"/>
    </source>
</evidence>